<dbReference type="GO" id="GO:0030425">
    <property type="term" value="C:dendrite"/>
    <property type="evidence" value="ECO:0007669"/>
    <property type="project" value="TreeGrafter"/>
</dbReference>
<feature type="transmembrane region" description="Helical" evidence="7">
    <location>
        <begin position="125"/>
        <end position="144"/>
    </location>
</feature>
<evidence type="ECO:0000313" key="9">
    <source>
        <dbReference type="Proteomes" id="UP001487740"/>
    </source>
</evidence>
<proteinExistence type="predicted"/>
<keyword evidence="9" id="KW-1185">Reference proteome</keyword>
<evidence type="ECO:0000256" key="6">
    <source>
        <dbReference type="ARBA" id="ARBA00023170"/>
    </source>
</evidence>
<accession>A0AAW0URR9</accession>
<comment type="caution">
    <text evidence="8">The sequence shown here is derived from an EMBL/GenBank/DDBJ whole genome shotgun (WGS) entry which is preliminary data.</text>
</comment>
<protein>
    <recommendedName>
        <fullName evidence="10">Gustatory receptor</fullName>
    </recommendedName>
</protein>
<keyword evidence="6" id="KW-0675">Receptor</keyword>
<comment type="subcellular location">
    <subcellularLocation>
        <location evidence="1">Cell membrane</location>
        <topology evidence="1">Multi-pass membrane protein</topology>
    </subcellularLocation>
</comment>
<feature type="transmembrane region" description="Helical" evidence="7">
    <location>
        <begin position="92"/>
        <end position="113"/>
    </location>
</feature>
<organism evidence="8 9">
    <name type="scientific">Scylla paramamosain</name>
    <name type="common">Mud crab</name>
    <dbReference type="NCBI Taxonomy" id="85552"/>
    <lineage>
        <taxon>Eukaryota</taxon>
        <taxon>Metazoa</taxon>
        <taxon>Ecdysozoa</taxon>
        <taxon>Arthropoda</taxon>
        <taxon>Crustacea</taxon>
        <taxon>Multicrustacea</taxon>
        <taxon>Malacostraca</taxon>
        <taxon>Eumalacostraca</taxon>
        <taxon>Eucarida</taxon>
        <taxon>Decapoda</taxon>
        <taxon>Pleocyemata</taxon>
        <taxon>Brachyura</taxon>
        <taxon>Eubrachyura</taxon>
        <taxon>Portunoidea</taxon>
        <taxon>Portunidae</taxon>
        <taxon>Portuninae</taxon>
        <taxon>Scylla</taxon>
    </lineage>
</organism>
<keyword evidence="4 7" id="KW-1133">Transmembrane helix</keyword>
<keyword evidence="5 7" id="KW-0472">Membrane</keyword>
<dbReference type="EMBL" id="JARAKH010000009">
    <property type="protein sequence ID" value="KAK8401347.1"/>
    <property type="molecule type" value="Genomic_DNA"/>
</dbReference>
<reference evidence="8 9" key="1">
    <citation type="submission" date="2023-03" db="EMBL/GenBank/DDBJ databases">
        <title>High-quality genome of Scylla paramamosain provides insights in environmental adaptation.</title>
        <authorList>
            <person name="Zhang L."/>
        </authorList>
    </citation>
    <scope>NUCLEOTIDE SEQUENCE [LARGE SCALE GENOMIC DNA]</scope>
    <source>
        <strain evidence="8">LZ_2023a</strain>
        <tissue evidence="8">Muscle</tissue>
    </source>
</reference>
<feature type="transmembrane region" description="Helical" evidence="7">
    <location>
        <begin position="173"/>
        <end position="198"/>
    </location>
</feature>
<feature type="transmembrane region" description="Helical" evidence="7">
    <location>
        <begin position="319"/>
        <end position="338"/>
    </location>
</feature>
<dbReference type="GO" id="GO:0005886">
    <property type="term" value="C:plasma membrane"/>
    <property type="evidence" value="ECO:0007669"/>
    <property type="project" value="UniProtKB-SubCell"/>
</dbReference>
<evidence type="ECO:0000256" key="2">
    <source>
        <dbReference type="ARBA" id="ARBA00022475"/>
    </source>
</evidence>
<dbReference type="GO" id="GO:0050909">
    <property type="term" value="P:sensory perception of taste"/>
    <property type="evidence" value="ECO:0007669"/>
    <property type="project" value="InterPro"/>
</dbReference>
<evidence type="ECO:0000256" key="4">
    <source>
        <dbReference type="ARBA" id="ARBA00022989"/>
    </source>
</evidence>
<dbReference type="GO" id="GO:0030424">
    <property type="term" value="C:axon"/>
    <property type="evidence" value="ECO:0007669"/>
    <property type="project" value="TreeGrafter"/>
</dbReference>
<keyword evidence="3 7" id="KW-0812">Transmembrane</keyword>
<dbReference type="Pfam" id="PF08395">
    <property type="entry name" value="7tm_7"/>
    <property type="match status" value="1"/>
</dbReference>
<dbReference type="PANTHER" id="PTHR21143:SF121">
    <property type="entry name" value="GUSTATORY AND ODORANT RECEPTOR 21A"/>
    <property type="match status" value="1"/>
</dbReference>
<evidence type="ECO:0008006" key="10">
    <source>
        <dbReference type="Google" id="ProtNLM"/>
    </source>
</evidence>
<evidence type="ECO:0000256" key="5">
    <source>
        <dbReference type="ARBA" id="ARBA00023136"/>
    </source>
</evidence>
<gene>
    <name evidence="8" type="ORF">O3P69_002838</name>
</gene>
<dbReference type="Proteomes" id="UP001487740">
    <property type="component" value="Unassembled WGS sequence"/>
</dbReference>
<dbReference type="InterPro" id="IPR013604">
    <property type="entry name" value="7TM_chemorcpt"/>
</dbReference>
<dbReference type="GO" id="GO:0043025">
    <property type="term" value="C:neuronal cell body"/>
    <property type="evidence" value="ECO:0007669"/>
    <property type="project" value="TreeGrafter"/>
</dbReference>
<evidence type="ECO:0000313" key="8">
    <source>
        <dbReference type="EMBL" id="KAK8401347.1"/>
    </source>
</evidence>
<keyword evidence="2" id="KW-1003">Cell membrane</keyword>
<evidence type="ECO:0000256" key="1">
    <source>
        <dbReference type="ARBA" id="ARBA00004651"/>
    </source>
</evidence>
<feature type="transmembrane region" description="Helical" evidence="7">
    <location>
        <begin position="393"/>
        <end position="412"/>
    </location>
</feature>
<evidence type="ECO:0000256" key="3">
    <source>
        <dbReference type="ARBA" id="ARBA00022692"/>
    </source>
</evidence>
<sequence length="422" mass="46703">MTTKTAVVVVVAVRGVLNILKALGGFPYSWSDAPSSPSPFPSGLAHTDVSFTSGNSASNGDNMFAGCWAEKRKYTSCQQLCPGLRRGLAHKVWVVVMSLIYLVIIFITFHGFLKNEIPQYLNSNAILFIGLGVITGIVLIRLLFHLVMRSDRLVTLVSHLDSLPPGQSLHTWASIRIACGIPIPVTLLATSTCTLILFPARQKSQSLTDWFMGIILYLGNSLLTFILLMTYNALLYLLCVVLAAQMRDLRITLEGMREKRGGRSVREVAGPVLCDLWRAQTLLNTYLGPPVMVIAAVMIFVSISNAYDIFTIGSLNVFSYVYGLADLLNLVYLCYAPGMVHDQLEELRFAMSKWRLETSDSKTEKELMHLLDLVDSYPNFNIGGYFKLSRATLVDILGFSATYLVVLIQFHVGETDKGTPPE</sequence>
<evidence type="ECO:0000256" key="7">
    <source>
        <dbReference type="SAM" id="Phobius"/>
    </source>
</evidence>
<dbReference type="AlphaFoldDB" id="A0AAW0URR9"/>
<name>A0AAW0URR9_SCYPA</name>
<dbReference type="PANTHER" id="PTHR21143">
    <property type="entry name" value="INVERTEBRATE GUSTATORY RECEPTOR"/>
    <property type="match status" value="1"/>
</dbReference>
<feature type="transmembrane region" description="Helical" evidence="7">
    <location>
        <begin position="210"/>
        <end position="228"/>
    </location>
</feature>
<feature type="transmembrane region" description="Helical" evidence="7">
    <location>
        <begin position="286"/>
        <end position="307"/>
    </location>
</feature>